<gene>
    <name evidence="2" type="ORF">DICSQDRAFT_130550</name>
</gene>
<feature type="compositionally biased region" description="Low complexity" evidence="1">
    <location>
        <begin position="707"/>
        <end position="719"/>
    </location>
</feature>
<sequence>MPKTAAAKPKAAKRKAQPATPAAAKAPRGNHALFVGELLDATPARKRKPPPADDIAPAKKSRAGDRESDINGARIQGAQPRVDPDRRQADRQEPGTSTSGQVYAERRAVASPSMLPPSSAQQSSDLTSQSSPVTSRGGASSSRATVARPSGRQVAPAVPSTVARTVRQVNNFDQQNVDEDDTELEEQERPRKVRPRDWHAALGFDDDESEKADEEEDNESETEQGDIGEDDQQEHDDHGGFTVRDFDDAEDVSRPDVTEFIAYIKLNKKARNARNPARLVPHFTKWGRHCHRLVGAYTDVSKVIVCGLTVLKADPQTPEGYDACYAAMPNMSAATAKFYTKKYFYLCDKIPKFVLVSGHLLSSAASVFAFAKFMRIHASAGRSSDIASMRRSLTSYMPTIVYPSGRTILPLTKAQYNNIKRRNTGYYSHSTARLVIPIDERDAFDNARDLNLYCKRKALEYKNYVQGTYQQSKKSKGKSTSIVPFKDEESFPSFLFPTYQEYDPSRAHHAIFKGEFVLDMTRHLWKGPSSVGRDPGEPGRGRACLAQIYHVTKMTPALIAYTATLVRFVLGTEERWSGDDCQRSGHRFHIALHQLLSDEYEAWEEDVEEGKLLCGLDKNVDNIISYFNRCLLGSEYGHADEQTPVFWDVGVTEDGKDTLRSQMINARRAELDALRQECMNAVQSTSSDSREPSRSRSPSIFMIEAIPASSPAPSSQPLSPSSPPSGEVADADVTV</sequence>
<evidence type="ECO:0000256" key="1">
    <source>
        <dbReference type="SAM" id="MobiDB-lite"/>
    </source>
</evidence>
<dbReference type="GeneID" id="18834643"/>
<feature type="compositionally biased region" description="Acidic residues" evidence="1">
    <location>
        <begin position="204"/>
        <end position="234"/>
    </location>
</feature>
<evidence type="ECO:0000313" key="3">
    <source>
        <dbReference type="Proteomes" id="UP000053319"/>
    </source>
</evidence>
<proteinExistence type="predicted"/>
<evidence type="ECO:0000313" key="2">
    <source>
        <dbReference type="EMBL" id="EJF55599.1"/>
    </source>
</evidence>
<dbReference type="InterPro" id="IPR046521">
    <property type="entry name" value="DUF6698"/>
</dbReference>
<dbReference type="OrthoDB" id="2751948at2759"/>
<name>R7SHH1_DICSQ</name>
<dbReference type="KEGG" id="dsq:DICSQDRAFT_130550"/>
<organism evidence="2 3">
    <name type="scientific">Dichomitus squalens (strain LYAD-421)</name>
    <name type="common">Western red white-rot fungus</name>
    <dbReference type="NCBI Taxonomy" id="732165"/>
    <lineage>
        <taxon>Eukaryota</taxon>
        <taxon>Fungi</taxon>
        <taxon>Dikarya</taxon>
        <taxon>Basidiomycota</taxon>
        <taxon>Agaricomycotina</taxon>
        <taxon>Agaricomycetes</taxon>
        <taxon>Polyporales</taxon>
        <taxon>Polyporaceae</taxon>
        <taxon>Dichomitus</taxon>
    </lineage>
</organism>
<reference evidence="2 3" key="1">
    <citation type="journal article" date="2012" name="Science">
        <title>The Paleozoic origin of enzymatic lignin decomposition reconstructed from 31 fungal genomes.</title>
        <authorList>
            <person name="Floudas D."/>
            <person name="Binder M."/>
            <person name="Riley R."/>
            <person name="Barry K."/>
            <person name="Blanchette R.A."/>
            <person name="Henrissat B."/>
            <person name="Martinez A.T."/>
            <person name="Otillar R."/>
            <person name="Spatafora J.W."/>
            <person name="Yadav J.S."/>
            <person name="Aerts A."/>
            <person name="Benoit I."/>
            <person name="Boyd A."/>
            <person name="Carlson A."/>
            <person name="Copeland A."/>
            <person name="Coutinho P.M."/>
            <person name="de Vries R.P."/>
            <person name="Ferreira P."/>
            <person name="Findley K."/>
            <person name="Foster B."/>
            <person name="Gaskell J."/>
            <person name="Glotzer D."/>
            <person name="Gorecki P."/>
            <person name="Heitman J."/>
            <person name="Hesse C."/>
            <person name="Hori C."/>
            <person name="Igarashi K."/>
            <person name="Jurgens J.A."/>
            <person name="Kallen N."/>
            <person name="Kersten P."/>
            <person name="Kohler A."/>
            <person name="Kuees U."/>
            <person name="Kumar T.K.A."/>
            <person name="Kuo A."/>
            <person name="LaButti K."/>
            <person name="Larrondo L.F."/>
            <person name="Lindquist E."/>
            <person name="Ling A."/>
            <person name="Lombard V."/>
            <person name="Lucas S."/>
            <person name="Lundell T."/>
            <person name="Martin R."/>
            <person name="McLaughlin D.J."/>
            <person name="Morgenstern I."/>
            <person name="Morin E."/>
            <person name="Murat C."/>
            <person name="Nagy L.G."/>
            <person name="Nolan M."/>
            <person name="Ohm R.A."/>
            <person name="Patyshakuliyeva A."/>
            <person name="Rokas A."/>
            <person name="Ruiz-Duenas F.J."/>
            <person name="Sabat G."/>
            <person name="Salamov A."/>
            <person name="Samejima M."/>
            <person name="Schmutz J."/>
            <person name="Slot J.C."/>
            <person name="St John F."/>
            <person name="Stenlid J."/>
            <person name="Sun H."/>
            <person name="Sun S."/>
            <person name="Syed K."/>
            <person name="Tsang A."/>
            <person name="Wiebenga A."/>
            <person name="Young D."/>
            <person name="Pisabarro A."/>
            <person name="Eastwood D.C."/>
            <person name="Martin F."/>
            <person name="Cullen D."/>
            <person name="Grigoriev I.V."/>
            <person name="Hibbett D.S."/>
        </authorList>
    </citation>
    <scope>NUCLEOTIDE SEQUENCE [LARGE SCALE GENOMIC DNA]</scope>
    <source>
        <strain evidence="2 3">LYAD-421 SS1</strain>
    </source>
</reference>
<feature type="compositionally biased region" description="Polar residues" evidence="1">
    <location>
        <begin position="116"/>
        <end position="144"/>
    </location>
</feature>
<dbReference type="Proteomes" id="UP000053319">
    <property type="component" value="Unassembled WGS sequence"/>
</dbReference>
<accession>R7SHH1</accession>
<protein>
    <submittedName>
        <fullName evidence="2">Uncharacterized protein</fullName>
    </submittedName>
</protein>
<feature type="compositionally biased region" description="Acidic residues" evidence="1">
    <location>
        <begin position="176"/>
        <end position="186"/>
    </location>
</feature>
<feature type="compositionally biased region" description="Low complexity" evidence="1">
    <location>
        <begin position="17"/>
        <end position="27"/>
    </location>
</feature>
<dbReference type="EMBL" id="JH719527">
    <property type="protein sequence ID" value="EJF55599.1"/>
    <property type="molecule type" value="Genomic_DNA"/>
</dbReference>
<feature type="region of interest" description="Disordered" evidence="1">
    <location>
        <begin position="681"/>
        <end position="735"/>
    </location>
</feature>
<dbReference type="HOGENOM" id="CLU_023248_0_0_1"/>
<dbReference type="RefSeq" id="XP_007371662.1">
    <property type="nucleotide sequence ID" value="XM_007371600.1"/>
</dbReference>
<feature type="region of interest" description="Disordered" evidence="1">
    <location>
        <begin position="1"/>
        <end position="248"/>
    </location>
</feature>
<feature type="compositionally biased region" description="Basic and acidic residues" evidence="1">
    <location>
        <begin position="187"/>
        <end position="199"/>
    </location>
</feature>
<dbReference type="AlphaFoldDB" id="R7SHH1"/>
<dbReference type="Pfam" id="PF20414">
    <property type="entry name" value="DUF6698"/>
    <property type="match status" value="1"/>
</dbReference>
<feature type="compositionally biased region" description="Basic and acidic residues" evidence="1">
    <location>
        <begin position="82"/>
        <end position="93"/>
    </location>
</feature>